<dbReference type="Proteomes" id="UP000215914">
    <property type="component" value="Chromosome 14"/>
</dbReference>
<protein>
    <submittedName>
        <fullName evidence="2">Uncharacterized protein</fullName>
    </submittedName>
</protein>
<keyword evidence="3" id="KW-1185">Reference proteome</keyword>
<dbReference type="EMBL" id="CM007903">
    <property type="protein sequence ID" value="OTF97049.1"/>
    <property type="molecule type" value="Genomic_DNA"/>
</dbReference>
<dbReference type="EMBL" id="CM007902">
    <property type="protein sequence ID" value="OTG01476.1"/>
    <property type="molecule type" value="Genomic_DNA"/>
</dbReference>
<evidence type="ECO:0000313" key="2">
    <source>
        <dbReference type="EMBL" id="OTG01476.1"/>
    </source>
</evidence>
<proteinExistence type="predicted"/>
<name>A0A251ST67_HELAN</name>
<evidence type="ECO:0000313" key="1">
    <source>
        <dbReference type="EMBL" id="OTF97049.1"/>
    </source>
</evidence>
<evidence type="ECO:0000313" key="3">
    <source>
        <dbReference type="Proteomes" id="UP000215914"/>
    </source>
</evidence>
<reference evidence="3" key="1">
    <citation type="journal article" date="2017" name="Nature">
        <title>The sunflower genome provides insights into oil metabolism, flowering and Asterid evolution.</title>
        <authorList>
            <person name="Badouin H."/>
            <person name="Gouzy J."/>
            <person name="Grassa C.J."/>
            <person name="Murat F."/>
            <person name="Staton S.E."/>
            <person name="Cottret L."/>
            <person name="Lelandais-Briere C."/>
            <person name="Owens G.L."/>
            <person name="Carrere S."/>
            <person name="Mayjonade B."/>
            <person name="Legrand L."/>
            <person name="Gill N."/>
            <person name="Kane N.C."/>
            <person name="Bowers J.E."/>
            <person name="Hubner S."/>
            <person name="Bellec A."/>
            <person name="Berard A."/>
            <person name="Berges H."/>
            <person name="Blanchet N."/>
            <person name="Boniface M.C."/>
            <person name="Brunel D."/>
            <person name="Catrice O."/>
            <person name="Chaidir N."/>
            <person name="Claudel C."/>
            <person name="Donnadieu C."/>
            <person name="Faraut T."/>
            <person name="Fievet G."/>
            <person name="Helmstetter N."/>
            <person name="King M."/>
            <person name="Knapp S.J."/>
            <person name="Lai Z."/>
            <person name="Le Paslier M.C."/>
            <person name="Lippi Y."/>
            <person name="Lorenzon L."/>
            <person name="Mandel J.R."/>
            <person name="Marage G."/>
            <person name="Marchand G."/>
            <person name="Marquand E."/>
            <person name="Bret-Mestries E."/>
            <person name="Morien E."/>
            <person name="Nambeesan S."/>
            <person name="Nguyen T."/>
            <person name="Pegot-Espagnet P."/>
            <person name="Pouilly N."/>
            <person name="Raftis F."/>
            <person name="Sallet E."/>
            <person name="Schiex T."/>
            <person name="Thomas J."/>
            <person name="Vandecasteele C."/>
            <person name="Vares D."/>
            <person name="Vear F."/>
            <person name="Vautrin S."/>
            <person name="Crespi M."/>
            <person name="Mangin B."/>
            <person name="Burke J.M."/>
            <person name="Salse J."/>
            <person name="Munos S."/>
            <person name="Vincourt P."/>
            <person name="Rieseberg L.H."/>
            <person name="Langlade N.B."/>
        </authorList>
    </citation>
    <scope>NUCLEOTIDE SEQUENCE [LARGE SCALE GENOMIC DNA]</scope>
    <source>
        <strain evidence="3">cv. SF193</strain>
    </source>
</reference>
<dbReference type="Proteomes" id="UP000215914">
    <property type="component" value="Chromosome 13"/>
</dbReference>
<organism evidence="2 3">
    <name type="scientific">Helianthus annuus</name>
    <name type="common">Common sunflower</name>
    <dbReference type="NCBI Taxonomy" id="4232"/>
    <lineage>
        <taxon>Eukaryota</taxon>
        <taxon>Viridiplantae</taxon>
        <taxon>Streptophyta</taxon>
        <taxon>Embryophyta</taxon>
        <taxon>Tracheophyta</taxon>
        <taxon>Spermatophyta</taxon>
        <taxon>Magnoliopsida</taxon>
        <taxon>eudicotyledons</taxon>
        <taxon>Gunneridae</taxon>
        <taxon>Pentapetalae</taxon>
        <taxon>asterids</taxon>
        <taxon>campanulids</taxon>
        <taxon>Asterales</taxon>
        <taxon>Asteraceae</taxon>
        <taxon>Asteroideae</taxon>
        <taxon>Heliantheae alliance</taxon>
        <taxon>Heliantheae</taxon>
        <taxon>Helianthus</taxon>
    </lineage>
</organism>
<sequence length="55" mass="6456">MNDLQMSHRLVDCSHQSSTKLQVSVGMISDLQSNRFSSLRRLRNRKTMMVMKMLQ</sequence>
<reference evidence="2" key="2">
    <citation type="submission" date="2017-02" db="EMBL/GenBank/DDBJ databases">
        <title>Sunflower complete genome.</title>
        <authorList>
            <person name="Langlade N."/>
            <person name="Munos S."/>
        </authorList>
    </citation>
    <scope>NUCLEOTIDE SEQUENCE [LARGE SCALE GENOMIC DNA]</scope>
    <source>
        <tissue evidence="2">Leaves</tissue>
    </source>
</reference>
<gene>
    <name evidence="2" type="ORF">HannXRQ_Chr13g0402511</name>
    <name evidence="1" type="ORF">HannXRQ_Chr14g0430281</name>
</gene>
<dbReference type="AlphaFoldDB" id="A0A251ST67"/>
<accession>A0A251ST67</accession>